<dbReference type="EMBL" id="CP018866">
    <property type="protein sequence ID" value="AST93590.1"/>
    <property type="molecule type" value="Genomic_DNA"/>
</dbReference>
<reference evidence="1 2" key="1">
    <citation type="submission" date="2016-12" db="EMBL/GenBank/DDBJ databases">
        <title>The whole genome sequencing and assembly of Bacillus cohnii DSM 6307T strain.</title>
        <authorList>
            <person name="Lee Y.-J."/>
            <person name="Yi H."/>
            <person name="Bahn Y.-S."/>
            <person name="Kim J.F."/>
            <person name="Lee D.-W."/>
        </authorList>
    </citation>
    <scope>NUCLEOTIDE SEQUENCE [LARGE SCALE GENOMIC DNA]</scope>
    <source>
        <strain evidence="1 2">DSM 6307</strain>
    </source>
</reference>
<dbReference type="Proteomes" id="UP000215224">
    <property type="component" value="Chromosome"/>
</dbReference>
<sequence length="96" mass="11341">MHLQKLFNNVQLWIMLGGEYFEGKKSCTLKGTGGQENRLHKNWKLIIARKSVYPRYFPHRKLNQKQKTPIEQALNLLVSFLHNNEVYDANCNRQLV</sequence>
<organism evidence="1 2">
    <name type="scientific">Sutcliffiella cohnii</name>
    <dbReference type="NCBI Taxonomy" id="33932"/>
    <lineage>
        <taxon>Bacteria</taxon>
        <taxon>Bacillati</taxon>
        <taxon>Bacillota</taxon>
        <taxon>Bacilli</taxon>
        <taxon>Bacillales</taxon>
        <taxon>Bacillaceae</taxon>
        <taxon>Sutcliffiella</taxon>
    </lineage>
</organism>
<dbReference type="AlphaFoldDB" id="A0A223KVZ0"/>
<name>A0A223KVZ0_9BACI</name>
<gene>
    <name evidence="1" type="ORF">BC6307_21120</name>
</gene>
<accession>A0A223KVZ0</accession>
<protein>
    <submittedName>
        <fullName evidence="1">Uncharacterized protein</fullName>
    </submittedName>
</protein>
<proteinExistence type="predicted"/>
<evidence type="ECO:0000313" key="1">
    <source>
        <dbReference type="EMBL" id="AST93590.1"/>
    </source>
</evidence>
<keyword evidence="2" id="KW-1185">Reference proteome</keyword>
<dbReference type="KEGG" id="bcoh:BC6307_21120"/>
<evidence type="ECO:0000313" key="2">
    <source>
        <dbReference type="Proteomes" id="UP000215224"/>
    </source>
</evidence>